<comment type="caution">
    <text evidence="1">The sequence shown here is derived from an EMBL/GenBank/DDBJ whole genome shotgun (WGS) entry which is preliminary data.</text>
</comment>
<accession>A0ABW9SP84</accession>
<name>A0ABW9SP84_9BURK</name>
<dbReference type="RefSeq" id="WP_155433740.1">
    <property type="nucleotide sequence ID" value="NZ_JBHSQZ010000001.1"/>
</dbReference>
<proteinExistence type="predicted"/>
<protein>
    <submittedName>
        <fullName evidence="1">Uncharacterized protein</fullName>
    </submittedName>
</protein>
<organism evidence="1 2">
    <name type="scientific">Pseudoduganella danionis</name>
    <dbReference type="NCBI Taxonomy" id="1890295"/>
    <lineage>
        <taxon>Bacteria</taxon>
        <taxon>Pseudomonadati</taxon>
        <taxon>Pseudomonadota</taxon>
        <taxon>Betaproteobacteria</taxon>
        <taxon>Burkholderiales</taxon>
        <taxon>Oxalobacteraceae</taxon>
        <taxon>Telluria group</taxon>
        <taxon>Pseudoduganella</taxon>
    </lineage>
</organism>
<gene>
    <name evidence="1" type="ORF">GM655_06570</name>
</gene>
<sequence>MYFMIADFRRVVLAYFIASSVPEFCRQAGRLYWRAKRPVSLEDQANQMLNFQQIAAATAGKSTASYPSVSDSAHLAARLPVPEYKKKTRYHQR</sequence>
<reference evidence="1 2" key="1">
    <citation type="submission" date="2019-11" db="EMBL/GenBank/DDBJ databases">
        <title>Type strains purchased from KCTC, JCM and DSMZ.</title>
        <authorList>
            <person name="Lu H."/>
        </authorList>
    </citation>
    <scope>NUCLEOTIDE SEQUENCE [LARGE SCALE GENOMIC DNA]</scope>
    <source>
        <strain evidence="1 2">DSM 103461</strain>
    </source>
</reference>
<keyword evidence="2" id="KW-1185">Reference proteome</keyword>
<evidence type="ECO:0000313" key="2">
    <source>
        <dbReference type="Proteomes" id="UP000735592"/>
    </source>
</evidence>
<evidence type="ECO:0000313" key="1">
    <source>
        <dbReference type="EMBL" id="MTW32487.1"/>
    </source>
</evidence>
<dbReference type="EMBL" id="WNKW01000001">
    <property type="protein sequence ID" value="MTW32487.1"/>
    <property type="molecule type" value="Genomic_DNA"/>
</dbReference>
<dbReference type="Proteomes" id="UP000735592">
    <property type="component" value="Unassembled WGS sequence"/>
</dbReference>